<proteinExistence type="predicted"/>
<evidence type="ECO:0000313" key="2">
    <source>
        <dbReference type="Proteomes" id="UP000265361"/>
    </source>
</evidence>
<protein>
    <submittedName>
        <fullName evidence="1">DNA polymerase III subunit delta</fullName>
    </submittedName>
</protein>
<dbReference type="Proteomes" id="UP000265361">
    <property type="component" value="Unassembled WGS sequence"/>
</dbReference>
<dbReference type="AlphaFoldDB" id="A0A399PMW3"/>
<evidence type="ECO:0000313" key="1">
    <source>
        <dbReference type="EMBL" id="RIJ07555.1"/>
    </source>
</evidence>
<name>A0A399PMW3_9MICO</name>
<accession>A0A399PMW3</accession>
<dbReference type="EMBL" id="QWED01000396">
    <property type="protein sequence ID" value="RIJ07555.1"/>
    <property type="molecule type" value="Genomic_DNA"/>
</dbReference>
<feature type="non-terminal residue" evidence="1">
    <location>
        <position position="1"/>
    </location>
</feature>
<comment type="caution">
    <text evidence="1">The sequence shown here is derived from an EMBL/GenBank/DDBJ whole genome shotgun (WGS) entry which is preliminary data.</text>
</comment>
<organism evidence="1 2">
    <name type="scientific">Clavibacter nebraskensis</name>
    <dbReference type="NCBI Taxonomy" id="31963"/>
    <lineage>
        <taxon>Bacteria</taxon>
        <taxon>Bacillati</taxon>
        <taxon>Actinomycetota</taxon>
        <taxon>Actinomycetes</taxon>
        <taxon>Micrococcales</taxon>
        <taxon>Microbacteriaceae</taxon>
        <taxon>Clavibacter</taxon>
    </lineage>
</organism>
<gene>
    <name evidence="1" type="ORF">DZF97_11735</name>
</gene>
<reference evidence="1 2" key="1">
    <citation type="submission" date="2018-08" db="EMBL/GenBank/DDBJ databases">
        <title>Genome Sequence of Clavibacter michiganensis Subspecies type strains, and the Atypical Peach-Colored Strains Isolated from Tomato.</title>
        <authorList>
            <person name="Osdaghi E."/>
            <person name="Portier P."/>
            <person name="Briand M."/>
            <person name="Jacques M.-A."/>
        </authorList>
    </citation>
    <scope>NUCLEOTIDE SEQUENCE [LARGE SCALE GENOMIC DNA]</scope>
    <source>
        <strain evidence="1 2">CFBP 7577</strain>
    </source>
</reference>
<sequence>LELAGQDAKAFAVQRDADERERALRSLGVQEGGSIPPQLRAQIRQLEEDQKRRATRSLRDGIDRILVDLMSLHRDVLLHQLGADLPQVNEAIAPRIAEAAGAGSAAASLAVLDAVGVARRRINGNVAPALALEAMLVSITRTRPAGGA</sequence>